<accession>A0A432V1H5</accession>
<gene>
    <name evidence="3" type="ORF">EET67_20380</name>
</gene>
<dbReference type="Proteomes" id="UP000281647">
    <property type="component" value="Unassembled WGS sequence"/>
</dbReference>
<dbReference type="CDD" id="cd00586">
    <property type="entry name" value="4HBT"/>
    <property type="match status" value="1"/>
</dbReference>
<keyword evidence="4" id="KW-1185">Reference proteome</keyword>
<dbReference type="Gene3D" id="3.10.129.10">
    <property type="entry name" value="Hotdog Thioesterase"/>
    <property type="match status" value="1"/>
</dbReference>
<evidence type="ECO:0000313" key="3">
    <source>
        <dbReference type="EMBL" id="RUM96026.1"/>
    </source>
</evidence>
<sequence>MSDQLRVPVDANELTAVVRSAFGVEGEWHFGITRESGWADMDLYGHVNHLAYLHWCQECRNRYFRMALGEWPSIEEIGPVIRSVEFTYDRALGIGDRVLVTARIEKLGHTSCVQRYAVWHDGLVGSGNALCVFISLRTGEKVPIPENFRASVTALERLG</sequence>
<dbReference type="PANTHER" id="PTHR31793">
    <property type="entry name" value="4-HYDROXYBENZOYL-COA THIOESTERASE FAMILY MEMBER"/>
    <property type="match status" value="1"/>
</dbReference>
<organism evidence="3 4">
    <name type="scientific">Borborobacter arsenicus</name>
    <dbReference type="NCBI Taxonomy" id="1851146"/>
    <lineage>
        <taxon>Bacteria</taxon>
        <taxon>Pseudomonadati</taxon>
        <taxon>Pseudomonadota</taxon>
        <taxon>Alphaproteobacteria</taxon>
        <taxon>Hyphomicrobiales</taxon>
        <taxon>Phyllobacteriaceae</taxon>
        <taxon>Borborobacter</taxon>
    </lineage>
</organism>
<proteinExistence type="inferred from homology"/>
<dbReference type="InterPro" id="IPR050563">
    <property type="entry name" value="4-hydroxybenzoyl-CoA_TE"/>
</dbReference>
<comment type="similarity">
    <text evidence="1">Belongs to the 4-hydroxybenzoyl-CoA thioesterase family.</text>
</comment>
<dbReference type="RefSeq" id="WP_128625452.1">
    <property type="nucleotide sequence ID" value="NZ_ML133513.1"/>
</dbReference>
<dbReference type="SUPFAM" id="SSF54637">
    <property type="entry name" value="Thioesterase/thiol ester dehydrase-isomerase"/>
    <property type="match status" value="1"/>
</dbReference>
<comment type="caution">
    <text evidence="3">The sequence shown here is derived from an EMBL/GenBank/DDBJ whole genome shotgun (WGS) entry which is preliminary data.</text>
</comment>
<dbReference type="PANTHER" id="PTHR31793:SF27">
    <property type="entry name" value="NOVEL THIOESTERASE SUPERFAMILY DOMAIN AND SAPOSIN A-TYPE DOMAIN CONTAINING PROTEIN (0610012H03RIK)"/>
    <property type="match status" value="1"/>
</dbReference>
<evidence type="ECO:0000256" key="2">
    <source>
        <dbReference type="ARBA" id="ARBA00022801"/>
    </source>
</evidence>
<evidence type="ECO:0000256" key="1">
    <source>
        <dbReference type="ARBA" id="ARBA00005953"/>
    </source>
</evidence>
<dbReference type="InterPro" id="IPR029069">
    <property type="entry name" value="HotDog_dom_sf"/>
</dbReference>
<dbReference type="GO" id="GO:0047617">
    <property type="term" value="F:fatty acyl-CoA hydrolase activity"/>
    <property type="evidence" value="ECO:0007669"/>
    <property type="project" value="TreeGrafter"/>
</dbReference>
<keyword evidence="2" id="KW-0378">Hydrolase</keyword>
<dbReference type="EMBL" id="RKST01000026">
    <property type="protein sequence ID" value="RUM96026.1"/>
    <property type="molecule type" value="Genomic_DNA"/>
</dbReference>
<reference evidence="3 4" key="1">
    <citation type="submission" date="2018-11" db="EMBL/GenBank/DDBJ databases">
        <title>Pseudaminobacter arsenicus sp. nov., an arsenic-resistant bacterium isolated from arsenic-rich aquifers.</title>
        <authorList>
            <person name="Mu Y."/>
        </authorList>
    </citation>
    <scope>NUCLEOTIDE SEQUENCE [LARGE SCALE GENOMIC DNA]</scope>
    <source>
        <strain evidence="3 4">CB3</strain>
    </source>
</reference>
<name>A0A432V1H5_9HYPH</name>
<dbReference type="Pfam" id="PF13279">
    <property type="entry name" value="4HBT_2"/>
    <property type="match status" value="1"/>
</dbReference>
<dbReference type="AlphaFoldDB" id="A0A432V1H5"/>
<dbReference type="OrthoDB" id="9799036at2"/>
<protein>
    <submittedName>
        <fullName evidence="3">Acyl-CoA thioesterase</fullName>
    </submittedName>
</protein>
<evidence type="ECO:0000313" key="4">
    <source>
        <dbReference type="Proteomes" id="UP000281647"/>
    </source>
</evidence>